<comment type="pathway">
    <text evidence="3">Pyrimidine metabolism; UMP biosynthesis via de novo pathway; orotate from (S)-dihydroorotate (quinone route): step 1/1.</text>
</comment>
<evidence type="ECO:0000256" key="9">
    <source>
        <dbReference type="ARBA" id="ARBA00022643"/>
    </source>
</evidence>
<comment type="similarity">
    <text evidence="4">Belongs to the dihydroorotate dehydrogenase family. Type 2 subfamily.</text>
</comment>
<dbReference type="CDD" id="cd04738">
    <property type="entry name" value="DHOD_2_like"/>
    <property type="match status" value="1"/>
</dbReference>
<evidence type="ECO:0000256" key="10">
    <source>
        <dbReference type="ARBA" id="ARBA00022692"/>
    </source>
</evidence>
<dbReference type="GO" id="GO:0005743">
    <property type="term" value="C:mitochondrial inner membrane"/>
    <property type="evidence" value="ECO:0007669"/>
    <property type="project" value="TreeGrafter"/>
</dbReference>
<dbReference type="EC" id="1.3.5.2" evidence="6"/>
<dbReference type="InterPro" id="IPR007248">
    <property type="entry name" value="Mpv17_PMP22"/>
</dbReference>
<dbReference type="InterPro" id="IPR050074">
    <property type="entry name" value="DHO_dehydrogenase"/>
</dbReference>
<evidence type="ECO:0000256" key="15">
    <source>
        <dbReference type="ARBA" id="ARBA00048639"/>
    </source>
</evidence>
<evidence type="ECO:0000256" key="16">
    <source>
        <dbReference type="SAM" id="MobiDB-lite"/>
    </source>
</evidence>
<accession>A0AA39Z9H6</accession>
<evidence type="ECO:0000256" key="6">
    <source>
        <dbReference type="ARBA" id="ARBA00012791"/>
    </source>
</evidence>
<dbReference type="Pfam" id="PF04117">
    <property type="entry name" value="Mpv17_PMP22"/>
    <property type="match status" value="1"/>
</dbReference>
<evidence type="ECO:0000256" key="1">
    <source>
        <dbReference type="ARBA" id="ARBA00001917"/>
    </source>
</evidence>
<keyword evidence="11" id="KW-1133">Transmembrane helix</keyword>
<dbReference type="GO" id="GO:0006207">
    <property type="term" value="P:'de novo' pyrimidine nucleobase biosynthetic process"/>
    <property type="evidence" value="ECO:0007669"/>
    <property type="project" value="InterPro"/>
</dbReference>
<proteinExistence type="inferred from homology"/>
<dbReference type="FunFam" id="3.20.20.70:FF:000242">
    <property type="entry name" value="Dihydroorotate reductase PyrE"/>
    <property type="match status" value="1"/>
</dbReference>
<evidence type="ECO:0000256" key="3">
    <source>
        <dbReference type="ARBA" id="ARBA00005161"/>
    </source>
</evidence>
<dbReference type="GO" id="GO:0009220">
    <property type="term" value="P:pyrimidine ribonucleotide biosynthetic process"/>
    <property type="evidence" value="ECO:0007669"/>
    <property type="project" value="TreeGrafter"/>
</dbReference>
<dbReference type="Pfam" id="PF01180">
    <property type="entry name" value="DHO_dh"/>
    <property type="match status" value="1"/>
</dbReference>
<keyword evidence="10" id="KW-0812">Transmembrane</keyword>
<keyword evidence="13" id="KW-0472">Membrane</keyword>
<organism evidence="18 19">
    <name type="scientific">Cercophora samala</name>
    <dbReference type="NCBI Taxonomy" id="330535"/>
    <lineage>
        <taxon>Eukaryota</taxon>
        <taxon>Fungi</taxon>
        <taxon>Dikarya</taxon>
        <taxon>Ascomycota</taxon>
        <taxon>Pezizomycotina</taxon>
        <taxon>Sordariomycetes</taxon>
        <taxon>Sordariomycetidae</taxon>
        <taxon>Sordariales</taxon>
        <taxon>Lasiosphaeriaceae</taxon>
        <taxon>Cercophora</taxon>
    </lineage>
</organism>
<dbReference type="NCBIfam" id="TIGR01036">
    <property type="entry name" value="pyrD_sub2"/>
    <property type="match status" value="1"/>
</dbReference>
<dbReference type="PROSITE" id="PS00911">
    <property type="entry name" value="DHODEHASE_1"/>
    <property type="match status" value="1"/>
</dbReference>
<dbReference type="GO" id="GO:0106430">
    <property type="term" value="F:dihydroorotate dehydrogenase (quinone) activity"/>
    <property type="evidence" value="ECO:0007669"/>
    <property type="project" value="UniProtKB-EC"/>
</dbReference>
<evidence type="ECO:0000256" key="5">
    <source>
        <dbReference type="ARBA" id="ARBA00006824"/>
    </source>
</evidence>
<dbReference type="EMBL" id="JAULSY010000082">
    <property type="protein sequence ID" value="KAK0666791.1"/>
    <property type="molecule type" value="Genomic_DNA"/>
</dbReference>
<evidence type="ECO:0000256" key="2">
    <source>
        <dbReference type="ARBA" id="ARBA00004141"/>
    </source>
</evidence>
<comment type="similarity">
    <text evidence="5">Belongs to the peroxisomal membrane protein PXMP2/4 family.</text>
</comment>
<dbReference type="InterPro" id="IPR001295">
    <property type="entry name" value="Dihydroorotate_DH_CS"/>
</dbReference>
<name>A0AA39Z9H6_9PEZI</name>
<keyword evidence="8" id="KW-0285">Flavoprotein</keyword>
<evidence type="ECO:0000256" key="7">
    <source>
        <dbReference type="ARBA" id="ARBA00017599"/>
    </source>
</evidence>
<sequence length="749" mass="80738">MAACATVRTTLRRQIQNLERFRQRRPHSSKAQGGKPIESAQQSPITPPAKIQPPPLWTRLGPLTRAAQAYGRSHQRRPKTTQILTSLFIFLCGDISAQTISGDEHDLGRTARALFIGGTSSWPSYLWVVYLSNSFNFASRVLSIAARVVVNQIVFAPLFNTYFFGAQAVLSGASLPEVWERLVKTVPTSIANSVKLWPAVMAINFAFVPLPFRSMFSGTVAVGWQTYLSWLNKKAEESIAAEAEAAAVEKAAAPKVEEMTAPAVAKAAAPFLRTRHTLSSALRPLARNPSPRINHAISHRSASTASSSSSSGPSAKTIAISTALGTAAVLGYYYATDTRASFHKYLVPRVIRVLFPDAEDAHHAGTAALKALYSVGLHPRERVQDVDASGAKPLAVNVFGVQLSNPIGISAGLDKDAEIPDPLFALGAGVVEVGGITPLPQEGNPKPRVFRVVSTDGLINRYGLNSKGADAVAAHLRERLRTFARSIGFTEKEMLDGEAGVPVGSLQDGRLLCVQIAKNKKTDEKDVEAVKKDYVTCVNRLAPYADVLVVNVSSPNTPGLRDLQATGPLTALLSAVVEEAQKTKRKVKPRVMVKVSPDEDHDSQMEGVVQAVWMSGVDGVIVGNTTKKRTGLVPKGVRLTSQEQKNIMEDGGYSGPALFDQTLNLVGRYRKMLDSYSLKTEGLDDAFKKNQKVIFATGGITNGEQALKVLNAGASVAMVYTGMVYGGSGTITRIKNEMREKLAIEDKKQ</sequence>
<dbReference type="PANTHER" id="PTHR48109:SF4">
    <property type="entry name" value="DIHYDROOROTATE DEHYDROGENASE (QUINONE), MITOCHONDRIAL"/>
    <property type="match status" value="1"/>
</dbReference>
<evidence type="ECO:0000256" key="12">
    <source>
        <dbReference type="ARBA" id="ARBA00023002"/>
    </source>
</evidence>
<evidence type="ECO:0000313" key="18">
    <source>
        <dbReference type="EMBL" id="KAK0666791.1"/>
    </source>
</evidence>
<feature type="compositionally biased region" description="Pro residues" evidence="16">
    <location>
        <begin position="45"/>
        <end position="56"/>
    </location>
</feature>
<dbReference type="SUPFAM" id="SSF51395">
    <property type="entry name" value="FMN-linked oxidoreductases"/>
    <property type="match status" value="1"/>
</dbReference>
<dbReference type="InterPro" id="IPR005720">
    <property type="entry name" value="Dihydroorotate_DH_cat"/>
</dbReference>
<dbReference type="AlphaFoldDB" id="A0AA39Z9H6"/>
<comment type="catalytic activity">
    <reaction evidence="15">
        <text>(S)-dihydroorotate + a quinone = orotate + a quinol</text>
        <dbReference type="Rhea" id="RHEA:30187"/>
        <dbReference type="ChEBI" id="CHEBI:24646"/>
        <dbReference type="ChEBI" id="CHEBI:30839"/>
        <dbReference type="ChEBI" id="CHEBI:30864"/>
        <dbReference type="ChEBI" id="CHEBI:132124"/>
        <dbReference type="EC" id="1.3.5.2"/>
    </reaction>
</comment>
<dbReference type="PANTHER" id="PTHR48109">
    <property type="entry name" value="DIHYDROOROTATE DEHYDROGENASE (QUINONE), MITOCHONDRIAL-RELATED"/>
    <property type="match status" value="1"/>
</dbReference>
<evidence type="ECO:0000256" key="4">
    <source>
        <dbReference type="ARBA" id="ARBA00005359"/>
    </source>
</evidence>
<dbReference type="Gene3D" id="3.20.20.70">
    <property type="entry name" value="Aldolase class I"/>
    <property type="match status" value="1"/>
</dbReference>
<comment type="cofactor">
    <cofactor evidence="1">
        <name>FMN</name>
        <dbReference type="ChEBI" id="CHEBI:58210"/>
    </cofactor>
</comment>
<evidence type="ECO:0000259" key="17">
    <source>
        <dbReference type="Pfam" id="PF01180"/>
    </source>
</evidence>
<keyword evidence="9" id="KW-0288">FMN</keyword>
<comment type="caution">
    <text evidence="18">The sequence shown here is derived from an EMBL/GenBank/DDBJ whole genome shotgun (WGS) entry which is preliminary data.</text>
</comment>
<keyword evidence="19" id="KW-1185">Reference proteome</keyword>
<comment type="subcellular location">
    <subcellularLocation>
        <location evidence="2">Membrane</location>
        <topology evidence="2">Multi-pass membrane protein</topology>
    </subcellularLocation>
</comment>
<keyword evidence="12" id="KW-0560">Oxidoreductase</keyword>
<dbReference type="InterPro" id="IPR005719">
    <property type="entry name" value="Dihydroorotate_DH_2"/>
</dbReference>
<evidence type="ECO:0000256" key="14">
    <source>
        <dbReference type="ARBA" id="ARBA00031623"/>
    </source>
</evidence>
<evidence type="ECO:0000313" key="19">
    <source>
        <dbReference type="Proteomes" id="UP001174997"/>
    </source>
</evidence>
<protein>
    <recommendedName>
        <fullName evidence="7">Dihydroorotate dehydrogenase (quinone), mitochondrial</fullName>
        <ecNumber evidence="6">1.3.5.2</ecNumber>
    </recommendedName>
    <alternativeName>
        <fullName evidence="14">Dihydroorotate oxidase</fullName>
    </alternativeName>
</protein>
<evidence type="ECO:0000256" key="13">
    <source>
        <dbReference type="ARBA" id="ARBA00023136"/>
    </source>
</evidence>
<evidence type="ECO:0000256" key="8">
    <source>
        <dbReference type="ARBA" id="ARBA00022630"/>
    </source>
</evidence>
<dbReference type="InterPro" id="IPR013785">
    <property type="entry name" value="Aldolase_TIM"/>
</dbReference>
<dbReference type="Proteomes" id="UP001174997">
    <property type="component" value="Unassembled WGS sequence"/>
</dbReference>
<evidence type="ECO:0000256" key="11">
    <source>
        <dbReference type="ARBA" id="ARBA00022989"/>
    </source>
</evidence>
<feature type="region of interest" description="Disordered" evidence="16">
    <location>
        <begin position="18"/>
        <end position="56"/>
    </location>
</feature>
<gene>
    <name evidence="18" type="ORF">QBC41DRAFT_357849</name>
</gene>
<feature type="domain" description="Dihydroorotate dehydrogenase catalytic" evidence="17">
    <location>
        <begin position="394"/>
        <end position="742"/>
    </location>
</feature>
<reference evidence="18" key="1">
    <citation type="submission" date="2023-06" db="EMBL/GenBank/DDBJ databases">
        <title>Genome-scale phylogeny and comparative genomics of the fungal order Sordariales.</title>
        <authorList>
            <consortium name="Lawrence Berkeley National Laboratory"/>
            <person name="Hensen N."/>
            <person name="Bonometti L."/>
            <person name="Westerberg I."/>
            <person name="Brannstrom I.O."/>
            <person name="Guillou S."/>
            <person name="Cros-Aarteil S."/>
            <person name="Calhoun S."/>
            <person name="Haridas S."/>
            <person name="Kuo A."/>
            <person name="Mondo S."/>
            <person name="Pangilinan J."/>
            <person name="Riley R."/>
            <person name="Labutti K."/>
            <person name="Andreopoulos B."/>
            <person name="Lipzen A."/>
            <person name="Chen C."/>
            <person name="Yanf M."/>
            <person name="Daum C."/>
            <person name="Ng V."/>
            <person name="Clum A."/>
            <person name="Steindorff A."/>
            <person name="Ohm R."/>
            <person name="Martin F."/>
            <person name="Silar P."/>
            <person name="Natvig D."/>
            <person name="Lalanne C."/>
            <person name="Gautier V."/>
            <person name="Ament-Velasquez S.L."/>
            <person name="Kruys A."/>
            <person name="Hutchinson M.I."/>
            <person name="Powell A.J."/>
            <person name="Barry K."/>
            <person name="Miller A.N."/>
            <person name="Grigoriev I.V."/>
            <person name="Debuchy R."/>
            <person name="Gladieux P."/>
            <person name="Thoren M.H."/>
            <person name="Johannesson H."/>
        </authorList>
    </citation>
    <scope>NUCLEOTIDE SEQUENCE</scope>
    <source>
        <strain evidence="18">CBS 307.81</strain>
    </source>
</reference>